<dbReference type="EMBL" id="JAHSTP010000006">
    <property type="protein sequence ID" value="MBZ6152970.1"/>
    <property type="molecule type" value="Genomic_DNA"/>
</dbReference>
<dbReference type="SUPFAM" id="SSF52540">
    <property type="entry name" value="P-loop containing nucleoside triphosphate hydrolases"/>
    <property type="match status" value="2"/>
</dbReference>
<dbReference type="SUPFAM" id="SSF90123">
    <property type="entry name" value="ABC transporter transmembrane region"/>
    <property type="match status" value="2"/>
</dbReference>
<dbReference type="Gene3D" id="3.40.50.300">
    <property type="entry name" value="P-loop containing nucleotide triphosphate hydrolases"/>
    <property type="match status" value="2"/>
</dbReference>
<proteinExistence type="predicted"/>
<dbReference type="PROSITE" id="PS00211">
    <property type="entry name" value="ABC_TRANSPORTER_1"/>
    <property type="match status" value="1"/>
</dbReference>
<feature type="transmembrane region" description="Helical" evidence="8">
    <location>
        <begin position="274"/>
        <end position="295"/>
    </location>
</feature>
<evidence type="ECO:0000256" key="1">
    <source>
        <dbReference type="ARBA" id="ARBA00004651"/>
    </source>
</evidence>
<name>A0ABS7W722_STROV</name>
<reference evidence="11 12" key="1">
    <citation type="submission" date="2021-06" db="EMBL/GenBank/DDBJ databases">
        <title>Ecological speciation of a Streptomyces species isolated from different habitats and geographic origins.</title>
        <authorList>
            <person name="Wang J."/>
        </authorList>
    </citation>
    <scope>NUCLEOTIDE SEQUENCE [LARGE SCALE GENOMIC DNA]</scope>
    <source>
        <strain evidence="11 12">FXJ8.012</strain>
    </source>
</reference>
<feature type="transmembrane region" description="Helical" evidence="8">
    <location>
        <begin position="159"/>
        <end position="175"/>
    </location>
</feature>
<feature type="region of interest" description="Disordered" evidence="7">
    <location>
        <begin position="574"/>
        <end position="597"/>
    </location>
</feature>
<evidence type="ECO:0000259" key="10">
    <source>
        <dbReference type="PROSITE" id="PS50929"/>
    </source>
</evidence>
<feature type="transmembrane region" description="Helical" evidence="8">
    <location>
        <begin position="21"/>
        <end position="47"/>
    </location>
</feature>
<accession>A0ABS7W722</accession>
<keyword evidence="12" id="KW-1185">Reference proteome</keyword>
<keyword evidence="6 8" id="KW-0472">Membrane</keyword>
<feature type="transmembrane region" description="Helical" evidence="8">
    <location>
        <begin position="710"/>
        <end position="731"/>
    </location>
</feature>
<dbReference type="Pfam" id="PF00664">
    <property type="entry name" value="ABC_membrane"/>
    <property type="match status" value="2"/>
</dbReference>
<evidence type="ECO:0000256" key="8">
    <source>
        <dbReference type="SAM" id="Phobius"/>
    </source>
</evidence>
<dbReference type="InterPro" id="IPR003593">
    <property type="entry name" value="AAA+_ATPase"/>
</dbReference>
<sequence>MDAQRGWARRLAAYARRHPKDVVLALGASLGGMAVMALVPLITKVIIDDVIGAKARSMAVWAGLLVGAAAVVYVLAYIRRYYGGRLALDVQHDLRTDMYATIMRLDGRRQDELSTGQVVGRATSDLQLIQSLLFMLPMTIGNVLLFLISLGIMAWLSPPLTLIALAVAPALWFIARRSRTRLHPATWYAQAQAAAVAGVVDGSVGGVRVVKGFGQEEQETGKLREVGRRLFAGRLRTIRLNATYTPALQAVPALGQVAMLALGGWLAVRGHITLGTFVAFSTYLAQLVGPVRMLAMVLTVGQQARAGTERVLELIDTEPAIKDGTKVLPADAPATVEFDDVAFGYDTDGEDGRPVLDGLSFEIRAGETLAVVGSSGSGKSTVSLLLPRFYDVRRGAVLVGGHDVRELTLDSLRAAVGLVPEDSFLFSDTVRANIAYGRPDATDEEVEAAARAAQAHGFIGDLPDGYDTTVGEHGLTLSGGQRQRVALARAILTDPRLLVLDDATSAVDARVEHEIHEALKQVMRDRTTLLIAHRRSTLGLADRIAVLDRGRLADLGTHEELQERSALYRRLLTDPDELGGVSPGHTRPAEKLEDTSVRDELDAEFDAERGVTPRLWTGDRTPKDAALAGTPATPELLARVDALPPADGTPDVDEARAVRPEESYGLRRLLAGFRTPLLISLALVAVDAGTGLLLPVLIRHGIDEGVTQLALGAVWAASLLGLLAVLAQWTAQTGEIRMTGRTGERILYSLRLKIFSQLQRLGLDYYERELTGRIMTRMTTDVDALSTFLQTGLVTAFVSVVTFFGILVALLVIDVQLAFVVFATLPPLIIATYFFRRASVKAYELARERVSTVNADLQESVAGLRIVQAFRREHDGGRRFAERSDGYRQARIRGQWLISVYFPFVQLLSSAAAAAVLIVGGTRIDNATLTTGALVAYLLYIDLFFAPVQQLSQVFDGYQQASVSLGRIQELLREPASTRTADRPRGVTSLRGEIAFEDVHFRYGDEEEALTGIDLRIPAGQTVAFVGETGAGKSTLVKLVARFYDPTGGRVTADGQDLRALDLTAYRHRLGVVPQEAYLFPGTVRDAIAYGRPDATDAQVEAAARAVGAHEMIATLTGGYLHEVAERGRNLSAGQRQLIALARAELVDPDVLLLDEATAALDLATEAQVNHATDRIAGRRTTLVVAHRLTTAARADRVVVMADGRVAEDGTHDELLALDGRYARLWRTFVGAAEPEEPVGAAH</sequence>
<feature type="transmembrane region" description="Helical" evidence="8">
    <location>
        <begin position="787"/>
        <end position="811"/>
    </location>
</feature>
<evidence type="ECO:0000256" key="7">
    <source>
        <dbReference type="SAM" id="MobiDB-lite"/>
    </source>
</evidence>
<feature type="transmembrane region" description="Helical" evidence="8">
    <location>
        <begin position="677"/>
        <end position="698"/>
    </location>
</feature>
<dbReference type="PROSITE" id="PS50929">
    <property type="entry name" value="ABC_TM1F"/>
    <property type="match status" value="2"/>
</dbReference>
<feature type="compositionally biased region" description="Basic and acidic residues" evidence="7">
    <location>
        <begin position="587"/>
        <end position="597"/>
    </location>
</feature>
<dbReference type="RefSeq" id="WP_031039944.1">
    <property type="nucleotide sequence ID" value="NZ_BNEG01000005.1"/>
</dbReference>
<evidence type="ECO:0000256" key="4">
    <source>
        <dbReference type="ARBA" id="ARBA00022840"/>
    </source>
</evidence>
<evidence type="ECO:0000313" key="12">
    <source>
        <dbReference type="Proteomes" id="UP000758701"/>
    </source>
</evidence>
<feature type="domain" description="ABC transporter" evidence="9">
    <location>
        <begin position="336"/>
        <end position="574"/>
    </location>
</feature>
<evidence type="ECO:0000256" key="3">
    <source>
        <dbReference type="ARBA" id="ARBA00022741"/>
    </source>
</evidence>
<evidence type="ECO:0000256" key="6">
    <source>
        <dbReference type="ARBA" id="ARBA00023136"/>
    </source>
</evidence>
<dbReference type="InterPro" id="IPR011527">
    <property type="entry name" value="ABC1_TM_dom"/>
</dbReference>
<keyword evidence="5 8" id="KW-1133">Transmembrane helix</keyword>
<evidence type="ECO:0000256" key="5">
    <source>
        <dbReference type="ARBA" id="ARBA00022989"/>
    </source>
</evidence>
<feature type="transmembrane region" description="Helical" evidence="8">
    <location>
        <begin position="131"/>
        <end position="153"/>
    </location>
</feature>
<comment type="subcellular location">
    <subcellularLocation>
        <location evidence="1">Cell membrane</location>
        <topology evidence="1">Multi-pass membrane protein</topology>
    </subcellularLocation>
</comment>
<keyword evidence="3" id="KW-0547">Nucleotide-binding</keyword>
<dbReference type="Pfam" id="PF00005">
    <property type="entry name" value="ABC_tran"/>
    <property type="match status" value="2"/>
</dbReference>
<feature type="domain" description="ABC transmembrane type-1" evidence="10">
    <location>
        <begin position="23"/>
        <end position="303"/>
    </location>
</feature>
<feature type="transmembrane region" description="Helical" evidence="8">
    <location>
        <begin position="244"/>
        <end position="268"/>
    </location>
</feature>
<dbReference type="PROSITE" id="PS50893">
    <property type="entry name" value="ABC_TRANSPORTER_2"/>
    <property type="match status" value="2"/>
</dbReference>
<protein>
    <submittedName>
        <fullName evidence="11">ABC transporter ATP-binding protein/permease</fullName>
    </submittedName>
</protein>
<dbReference type="CDD" id="cd18546">
    <property type="entry name" value="ABC_6TM_Rv0194_D2_like"/>
    <property type="match status" value="1"/>
</dbReference>
<evidence type="ECO:0000313" key="11">
    <source>
        <dbReference type="EMBL" id="MBZ6152970.1"/>
    </source>
</evidence>
<dbReference type="Proteomes" id="UP000758701">
    <property type="component" value="Unassembled WGS sequence"/>
</dbReference>
<feature type="transmembrane region" description="Helical" evidence="8">
    <location>
        <begin position="59"/>
        <end position="78"/>
    </location>
</feature>
<dbReference type="InterPro" id="IPR027417">
    <property type="entry name" value="P-loop_NTPase"/>
</dbReference>
<feature type="transmembrane region" description="Helical" evidence="8">
    <location>
        <begin position="896"/>
        <end position="921"/>
    </location>
</feature>
<dbReference type="CDD" id="cd18543">
    <property type="entry name" value="ABC_6TM_Rv0194_D1_like"/>
    <property type="match status" value="1"/>
</dbReference>
<feature type="transmembrane region" description="Helical" evidence="8">
    <location>
        <begin position="817"/>
        <end position="835"/>
    </location>
</feature>
<dbReference type="InterPro" id="IPR003439">
    <property type="entry name" value="ABC_transporter-like_ATP-bd"/>
</dbReference>
<keyword evidence="4 11" id="KW-0067">ATP-binding</keyword>
<comment type="caution">
    <text evidence="11">The sequence shown here is derived from an EMBL/GenBank/DDBJ whole genome shotgun (WGS) entry which is preliminary data.</text>
</comment>
<dbReference type="GO" id="GO:0005524">
    <property type="term" value="F:ATP binding"/>
    <property type="evidence" value="ECO:0007669"/>
    <property type="project" value="UniProtKB-KW"/>
</dbReference>
<dbReference type="InterPro" id="IPR017871">
    <property type="entry name" value="ABC_transporter-like_CS"/>
</dbReference>
<dbReference type="Gene3D" id="1.20.1560.10">
    <property type="entry name" value="ABC transporter type 1, transmembrane domain"/>
    <property type="match status" value="2"/>
</dbReference>
<dbReference type="PANTHER" id="PTHR43394:SF1">
    <property type="entry name" value="ATP-BINDING CASSETTE SUB-FAMILY B MEMBER 10, MITOCHONDRIAL"/>
    <property type="match status" value="1"/>
</dbReference>
<feature type="domain" description="ABC transmembrane type-1" evidence="10">
    <location>
        <begin position="678"/>
        <end position="960"/>
    </location>
</feature>
<dbReference type="PANTHER" id="PTHR43394">
    <property type="entry name" value="ATP-DEPENDENT PERMEASE MDL1, MITOCHONDRIAL"/>
    <property type="match status" value="1"/>
</dbReference>
<evidence type="ECO:0000259" key="9">
    <source>
        <dbReference type="PROSITE" id="PS50893"/>
    </source>
</evidence>
<dbReference type="SMART" id="SM00382">
    <property type="entry name" value="AAA"/>
    <property type="match status" value="2"/>
</dbReference>
<organism evidence="11 12">
    <name type="scientific">Streptomyces olivaceus</name>
    <dbReference type="NCBI Taxonomy" id="47716"/>
    <lineage>
        <taxon>Bacteria</taxon>
        <taxon>Bacillati</taxon>
        <taxon>Actinomycetota</taxon>
        <taxon>Actinomycetes</taxon>
        <taxon>Kitasatosporales</taxon>
        <taxon>Streptomycetaceae</taxon>
        <taxon>Streptomyces</taxon>
    </lineage>
</organism>
<keyword evidence="2 8" id="KW-0812">Transmembrane</keyword>
<feature type="domain" description="ABC transporter" evidence="9">
    <location>
        <begin position="994"/>
        <end position="1228"/>
    </location>
</feature>
<dbReference type="InterPro" id="IPR036640">
    <property type="entry name" value="ABC1_TM_sf"/>
</dbReference>
<dbReference type="InterPro" id="IPR039421">
    <property type="entry name" value="Type_1_exporter"/>
</dbReference>
<evidence type="ECO:0000256" key="2">
    <source>
        <dbReference type="ARBA" id="ARBA00022692"/>
    </source>
</evidence>
<gene>
    <name evidence="11" type="ORF">KVH32_17650</name>
</gene>